<dbReference type="NCBIfam" id="TIGR03664">
    <property type="entry name" value="fut_nucase"/>
    <property type="match status" value="1"/>
</dbReference>
<dbReference type="GO" id="GO:0008782">
    <property type="term" value="F:adenosylhomocysteine nucleosidase activity"/>
    <property type="evidence" value="ECO:0007669"/>
    <property type="project" value="TreeGrafter"/>
</dbReference>
<reference evidence="3 4" key="1">
    <citation type="submission" date="2015-01" db="EMBL/GenBank/DDBJ databases">
        <title>Draft genome sequence of Pedobacter sp. NL19 isolated from sludge of an effluent treatment pond in an abandoned uranium mine.</title>
        <authorList>
            <person name="Santos T."/>
            <person name="Caetano T."/>
            <person name="Covas C."/>
            <person name="Cruz A."/>
            <person name="Mendo S."/>
        </authorList>
    </citation>
    <scope>NUCLEOTIDE SEQUENCE [LARGE SCALE GENOMIC DNA]</scope>
    <source>
        <strain evidence="3 4">NL19</strain>
    </source>
</reference>
<dbReference type="Gene3D" id="3.40.50.1580">
    <property type="entry name" value="Nucleoside phosphorylase domain"/>
    <property type="match status" value="1"/>
</dbReference>
<dbReference type="GO" id="GO:0008930">
    <property type="term" value="F:methylthioadenosine nucleosidase activity"/>
    <property type="evidence" value="ECO:0007669"/>
    <property type="project" value="TreeGrafter"/>
</dbReference>
<comment type="pathway">
    <text evidence="1">Quinol/quinone metabolism; menaquinone biosynthesis.</text>
</comment>
<keyword evidence="1" id="KW-0378">Hydrolase</keyword>
<dbReference type="EC" id="3.2.2.26" evidence="1 2"/>
<comment type="similarity">
    <text evidence="1">Belongs to the PNP/UDP phosphorylase family. Futalosine hydrolase subfamily.</text>
</comment>
<dbReference type="InterPro" id="IPR019963">
    <property type="entry name" value="FL_hydrolase_MqnB"/>
</dbReference>
<comment type="caution">
    <text evidence="3">The sequence shown here is derived from an EMBL/GenBank/DDBJ whole genome shotgun (WGS) entry which is preliminary data.</text>
</comment>
<dbReference type="EMBL" id="JXRA01000068">
    <property type="protein sequence ID" value="KIO76250.1"/>
    <property type="molecule type" value="Genomic_DNA"/>
</dbReference>
<keyword evidence="4" id="KW-1185">Reference proteome</keyword>
<dbReference type="AlphaFoldDB" id="A0A0D0GJD2"/>
<dbReference type="OrthoDB" id="9788270at2"/>
<comment type="catalytic activity">
    <reaction evidence="1">
        <text>futalosine + H2O = dehypoxanthine futalosine + hypoxanthine</text>
        <dbReference type="Rhea" id="RHEA:25904"/>
        <dbReference type="ChEBI" id="CHEBI:15377"/>
        <dbReference type="ChEBI" id="CHEBI:17368"/>
        <dbReference type="ChEBI" id="CHEBI:58863"/>
        <dbReference type="ChEBI" id="CHEBI:58864"/>
        <dbReference type="EC" id="3.2.2.26"/>
    </reaction>
</comment>
<accession>A0A0D0GJD2</accession>
<organism evidence="3 4">
    <name type="scientific">Pedobacter lusitanus</name>
    <dbReference type="NCBI Taxonomy" id="1503925"/>
    <lineage>
        <taxon>Bacteria</taxon>
        <taxon>Pseudomonadati</taxon>
        <taxon>Bacteroidota</taxon>
        <taxon>Sphingobacteriia</taxon>
        <taxon>Sphingobacteriales</taxon>
        <taxon>Sphingobacteriaceae</taxon>
        <taxon>Pedobacter</taxon>
    </lineage>
</organism>
<dbReference type="GO" id="GO:0005829">
    <property type="term" value="C:cytosol"/>
    <property type="evidence" value="ECO:0007669"/>
    <property type="project" value="TreeGrafter"/>
</dbReference>
<dbReference type="InterPro" id="IPR035994">
    <property type="entry name" value="Nucleoside_phosphorylase_sf"/>
</dbReference>
<dbReference type="PANTHER" id="PTHR46832">
    <property type="entry name" value="5'-METHYLTHIOADENOSINE/S-ADENOSYLHOMOCYSTEINE NUCLEOSIDASE"/>
    <property type="match status" value="1"/>
</dbReference>
<dbReference type="SUPFAM" id="SSF53167">
    <property type="entry name" value="Purine and uridine phosphorylases"/>
    <property type="match status" value="1"/>
</dbReference>
<dbReference type="RefSeq" id="WP_041883391.1">
    <property type="nucleotide sequence ID" value="NZ_CP157278.1"/>
</dbReference>
<sequence length="209" mass="22932">MKILVVAATRAELAECFQNFGLAEGNFIQTPHFDILITGVGMTATAFALGQHLSASAAYKLVINLGIAGCYDHNIPLGSLVNITIDEFSELGAEDKDEFLTIDAMGFGKSRYFARDIPAGLGLPEVNGITINKVHGNKQSIDSIIKRLNPVTESMEGAAVFYSCEQLDIPCIQIRSISNYVEERNREAWKIGLAIKNLNNWAIKFLTYD</sequence>
<dbReference type="GO" id="GO:0009234">
    <property type="term" value="P:menaquinone biosynthetic process"/>
    <property type="evidence" value="ECO:0007669"/>
    <property type="project" value="UniProtKB-UniRule"/>
</dbReference>
<dbReference type="STRING" id="1503925.TH53_16185"/>
<proteinExistence type="inferred from homology"/>
<dbReference type="PANTHER" id="PTHR46832:SF2">
    <property type="entry name" value="FUTALOSINE HYDROLASE"/>
    <property type="match status" value="1"/>
</dbReference>
<gene>
    <name evidence="1" type="primary">mqnB</name>
    <name evidence="3" type="ORF">TH53_16185</name>
</gene>
<evidence type="ECO:0000256" key="1">
    <source>
        <dbReference type="HAMAP-Rule" id="MF_00991"/>
    </source>
</evidence>
<dbReference type="Proteomes" id="UP000032049">
    <property type="component" value="Unassembled WGS sequence"/>
</dbReference>
<dbReference type="HAMAP" id="MF_00991">
    <property type="entry name" value="MqnB"/>
    <property type="match status" value="1"/>
</dbReference>
<comment type="function">
    <text evidence="1">Catalyzes the hydrolysis of futalosine (FL) to dehypoxanthine futalosine (DHFL) and hypoxanthine, a step in the biosynthesis of menaquinone (MK, vitamin K2).</text>
</comment>
<protein>
    <recommendedName>
        <fullName evidence="1 2">Futalosine hydrolase</fullName>
        <shortName evidence="1">FL hydrolase</shortName>
        <ecNumber evidence="1 2">3.2.2.26</ecNumber>
    </recommendedName>
    <alternativeName>
        <fullName evidence="1">Futalosine nucleosidase</fullName>
    </alternativeName>
    <alternativeName>
        <fullName evidence="1">Menaquinone biosynthetic enzyme MqnB</fullName>
    </alternativeName>
</protein>
<evidence type="ECO:0000256" key="2">
    <source>
        <dbReference type="NCBIfam" id="TIGR03664"/>
    </source>
</evidence>
<evidence type="ECO:0000313" key="3">
    <source>
        <dbReference type="EMBL" id="KIO76250.1"/>
    </source>
</evidence>
<keyword evidence="1" id="KW-0474">Menaquinone biosynthesis</keyword>
<name>A0A0D0GJD2_9SPHI</name>
<dbReference type="GO" id="GO:0019284">
    <property type="term" value="P:L-methionine salvage from S-adenosylmethionine"/>
    <property type="evidence" value="ECO:0007669"/>
    <property type="project" value="TreeGrafter"/>
</dbReference>
<dbReference type="GO" id="GO:0009116">
    <property type="term" value="P:nucleoside metabolic process"/>
    <property type="evidence" value="ECO:0007669"/>
    <property type="project" value="InterPro"/>
</dbReference>
<evidence type="ECO:0000313" key="4">
    <source>
        <dbReference type="Proteomes" id="UP000032049"/>
    </source>
</evidence>
<dbReference type="UniPathway" id="UPA00079"/>